<dbReference type="AlphaFoldDB" id="A0A327ZLC9"/>
<sequence length="210" mass="22107">MPRGRPPLRNREQVLAAAVRLADADGLDAVTMRRVASEIGAGAMSLYTYVPDREHLIDLMVDRVAGEMELPALTGDWRADLFALVGAQRAMMLKHPWLTGALAGRSVMGLNLLAYLEHGLGALEPSGLSGGTRMAVLALLTGFVASYVTAELAGDSTGTEQVTQIVAAMASGDFPRLAAAFAEGGSEPPDFERIADWVITGLVNQATGNS</sequence>
<dbReference type="Pfam" id="PF00440">
    <property type="entry name" value="TetR_N"/>
    <property type="match status" value="1"/>
</dbReference>
<dbReference type="RefSeq" id="WP_220091309.1">
    <property type="nucleotide sequence ID" value="NZ_JACHWI010000002.1"/>
</dbReference>
<dbReference type="Gene3D" id="1.10.10.60">
    <property type="entry name" value="Homeodomain-like"/>
    <property type="match status" value="1"/>
</dbReference>
<dbReference type="InterPro" id="IPR001647">
    <property type="entry name" value="HTH_TetR"/>
</dbReference>
<evidence type="ECO:0000256" key="1">
    <source>
        <dbReference type="ARBA" id="ARBA00023015"/>
    </source>
</evidence>
<dbReference type="InterPro" id="IPR036271">
    <property type="entry name" value="Tet_transcr_reg_TetR-rel_C_sf"/>
</dbReference>
<reference evidence="6 7" key="1">
    <citation type="submission" date="2018-06" db="EMBL/GenBank/DDBJ databases">
        <title>Genomic Encyclopedia of Type Strains, Phase III (KMG-III): the genomes of soil and plant-associated and newly described type strains.</title>
        <authorList>
            <person name="Whitman W."/>
        </authorList>
    </citation>
    <scope>NUCLEOTIDE SEQUENCE [LARGE SCALE GENOMIC DNA]</scope>
    <source>
        <strain evidence="6 7">CGMCC 4.7090</strain>
    </source>
</reference>
<evidence type="ECO:0000313" key="7">
    <source>
        <dbReference type="Proteomes" id="UP000249341"/>
    </source>
</evidence>
<evidence type="ECO:0000256" key="4">
    <source>
        <dbReference type="PROSITE-ProRule" id="PRU00335"/>
    </source>
</evidence>
<dbReference type="PANTHER" id="PTHR30055">
    <property type="entry name" value="HTH-TYPE TRANSCRIPTIONAL REGULATOR RUTR"/>
    <property type="match status" value="1"/>
</dbReference>
<feature type="DNA-binding region" description="H-T-H motif" evidence="4">
    <location>
        <begin position="31"/>
        <end position="50"/>
    </location>
</feature>
<keyword evidence="1" id="KW-0805">Transcription regulation</keyword>
<dbReference type="PROSITE" id="PS50977">
    <property type="entry name" value="HTH_TETR_2"/>
    <property type="match status" value="1"/>
</dbReference>
<protein>
    <submittedName>
        <fullName evidence="6">TetR family transcriptional regulator</fullName>
    </submittedName>
</protein>
<evidence type="ECO:0000259" key="5">
    <source>
        <dbReference type="PROSITE" id="PS50977"/>
    </source>
</evidence>
<dbReference type="Pfam" id="PF02909">
    <property type="entry name" value="TetR_C_1"/>
    <property type="match status" value="1"/>
</dbReference>
<dbReference type="SUPFAM" id="SSF46689">
    <property type="entry name" value="Homeodomain-like"/>
    <property type="match status" value="1"/>
</dbReference>
<name>A0A327ZLC9_9ACTN</name>
<dbReference type="PANTHER" id="PTHR30055:SF151">
    <property type="entry name" value="TRANSCRIPTIONAL REGULATORY PROTEIN"/>
    <property type="match status" value="1"/>
</dbReference>
<dbReference type="Proteomes" id="UP000249341">
    <property type="component" value="Unassembled WGS sequence"/>
</dbReference>
<evidence type="ECO:0000313" key="6">
    <source>
        <dbReference type="EMBL" id="RAK38217.1"/>
    </source>
</evidence>
<dbReference type="GO" id="GO:0000976">
    <property type="term" value="F:transcription cis-regulatory region binding"/>
    <property type="evidence" value="ECO:0007669"/>
    <property type="project" value="TreeGrafter"/>
</dbReference>
<dbReference type="InterPro" id="IPR009057">
    <property type="entry name" value="Homeodomain-like_sf"/>
</dbReference>
<dbReference type="GO" id="GO:0003700">
    <property type="term" value="F:DNA-binding transcription factor activity"/>
    <property type="evidence" value="ECO:0007669"/>
    <property type="project" value="TreeGrafter"/>
</dbReference>
<evidence type="ECO:0000256" key="3">
    <source>
        <dbReference type="ARBA" id="ARBA00023163"/>
    </source>
</evidence>
<dbReference type="GO" id="GO:0045892">
    <property type="term" value="P:negative regulation of DNA-templated transcription"/>
    <property type="evidence" value="ECO:0007669"/>
    <property type="project" value="InterPro"/>
</dbReference>
<comment type="caution">
    <text evidence="6">The sequence shown here is derived from an EMBL/GenBank/DDBJ whole genome shotgun (WGS) entry which is preliminary data.</text>
</comment>
<accession>A0A327ZLC9</accession>
<dbReference type="Gene3D" id="1.10.357.10">
    <property type="entry name" value="Tetracycline Repressor, domain 2"/>
    <property type="match status" value="1"/>
</dbReference>
<feature type="domain" description="HTH tetR-type" evidence="5">
    <location>
        <begin position="8"/>
        <end position="68"/>
    </location>
</feature>
<proteinExistence type="predicted"/>
<organism evidence="6 7">
    <name type="scientific">Actinoplanes lutulentus</name>
    <dbReference type="NCBI Taxonomy" id="1287878"/>
    <lineage>
        <taxon>Bacteria</taxon>
        <taxon>Bacillati</taxon>
        <taxon>Actinomycetota</taxon>
        <taxon>Actinomycetes</taxon>
        <taxon>Micromonosporales</taxon>
        <taxon>Micromonosporaceae</taxon>
        <taxon>Actinoplanes</taxon>
    </lineage>
</organism>
<dbReference type="InterPro" id="IPR050109">
    <property type="entry name" value="HTH-type_TetR-like_transc_reg"/>
</dbReference>
<keyword evidence="2 4" id="KW-0238">DNA-binding</keyword>
<keyword evidence="7" id="KW-1185">Reference proteome</keyword>
<dbReference type="EMBL" id="QLMJ01000005">
    <property type="protein sequence ID" value="RAK38217.1"/>
    <property type="molecule type" value="Genomic_DNA"/>
</dbReference>
<dbReference type="SUPFAM" id="SSF48498">
    <property type="entry name" value="Tetracyclin repressor-like, C-terminal domain"/>
    <property type="match status" value="1"/>
</dbReference>
<keyword evidence="3" id="KW-0804">Transcription</keyword>
<gene>
    <name evidence="6" type="ORF">B0I29_105164</name>
</gene>
<evidence type="ECO:0000256" key="2">
    <source>
        <dbReference type="ARBA" id="ARBA00023125"/>
    </source>
</evidence>
<dbReference type="InterPro" id="IPR004111">
    <property type="entry name" value="Repressor_TetR_C"/>
</dbReference>